<name>A0AAV1FY45_XYRNO</name>
<evidence type="ECO:0000256" key="10">
    <source>
        <dbReference type="ARBA" id="ARBA00061205"/>
    </source>
</evidence>
<feature type="transmembrane region" description="Helical" evidence="15">
    <location>
        <begin position="250"/>
        <end position="274"/>
    </location>
</feature>
<comment type="subcellular location">
    <subcellularLocation>
        <location evidence="1">Endoplasmic reticulum membrane</location>
        <topology evidence="1">Multi-pass membrane protein</topology>
    </subcellularLocation>
</comment>
<evidence type="ECO:0000313" key="16">
    <source>
        <dbReference type="EMBL" id="CAJ1065749.1"/>
    </source>
</evidence>
<evidence type="ECO:0000256" key="8">
    <source>
        <dbReference type="ARBA" id="ARBA00023180"/>
    </source>
</evidence>
<evidence type="ECO:0000256" key="5">
    <source>
        <dbReference type="ARBA" id="ARBA00022824"/>
    </source>
</evidence>
<organism evidence="16 17">
    <name type="scientific">Xyrichtys novacula</name>
    <name type="common">Pearly razorfish</name>
    <name type="synonym">Hemipteronotus novacula</name>
    <dbReference type="NCBI Taxonomy" id="13765"/>
    <lineage>
        <taxon>Eukaryota</taxon>
        <taxon>Metazoa</taxon>
        <taxon>Chordata</taxon>
        <taxon>Craniata</taxon>
        <taxon>Vertebrata</taxon>
        <taxon>Euteleostomi</taxon>
        <taxon>Actinopterygii</taxon>
        <taxon>Neopterygii</taxon>
        <taxon>Teleostei</taxon>
        <taxon>Neoteleostei</taxon>
        <taxon>Acanthomorphata</taxon>
        <taxon>Eupercaria</taxon>
        <taxon>Labriformes</taxon>
        <taxon>Labridae</taxon>
        <taxon>Xyrichtys</taxon>
    </lineage>
</organism>
<dbReference type="SUPFAM" id="SSF103473">
    <property type="entry name" value="MFS general substrate transporter"/>
    <property type="match status" value="1"/>
</dbReference>
<accession>A0AAV1FY45</accession>
<keyword evidence="8" id="KW-0325">Glycoprotein</keyword>
<dbReference type="GO" id="GO:0005789">
    <property type="term" value="C:endoplasmic reticulum membrane"/>
    <property type="evidence" value="ECO:0007669"/>
    <property type="project" value="UniProtKB-SubCell"/>
</dbReference>
<dbReference type="InterPro" id="IPR004752">
    <property type="entry name" value="AmpG_permease/AT-1"/>
</dbReference>
<evidence type="ECO:0000256" key="14">
    <source>
        <dbReference type="SAM" id="MobiDB-lite"/>
    </source>
</evidence>
<feature type="transmembrane region" description="Helical" evidence="15">
    <location>
        <begin position="304"/>
        <end position="324"/>
    </location>
</feature>
<feature type="transmembrane region" description="Helical" evidence="15">
    <location>
        <begin position="375"/>
        <end position="396"/>
    </location>
</feature>
<feature type="transmembrane region" description="Helical" evidence="15">
    <location>
        <begin position="510"/>
        <end position="528"/>
    </location>
</feature>
<comment type="similarity">
    <text evidence="10">Belongs to the SLC33A transporter family.</text>
</comment>
<evidence type="ECO:0000256" key="13">
    <source>
        <dbReference type="ARBA" id="ARBA00075956"/>
    </source>
</evidence>
<dbReference type="Proteomes" id="UP001178508">
    <property type="component" value="Chromosome 10"/>
</dbReference>
<gene>
    <name evidence="16" type="ORF">XNOV1_A020940</name>
</gene>
<protein>
    <recommendedName>
        <fullName evidence="12">Acetyl-coenzyme A transporter 1</fullName>
    </recommendedName>
    <alternativeName>
        <fullName evidence="13">Solute carrier family 33 member 1</fullName>
    </alternativeName>
</protein>
<keyword evidence="3" id="KW-0597">Phosphoprotein</keyword>
<dbReference type="InterPro" id="IPR036259">
    <property type="entry name" value="MFS_trans_sf"/>
</dbReference>
<feature type="transmembrane region" description="Helical" evidence="15">
    <location>
        <begin position="205"/>
        <end position="230"/>
    </location>
</feature>
<evidence type="ECO:0000256" key="6">
    <source>
        <dbReference type="ARBA" id="ARBA00022989"/>
    </source>
</evidence>
<keyword evidence="7 15" id="KW-0472">Membrane</keyword>
<dbReference type="GO" id="GO:0035348">
    <property type="term" value="P:acetyl-CoA transmembrane transport"/>
    <property type="evidence" value="ECO:0007669"/>
    <property type="project" value="InterPro"/>
</dbReference>
<dbReference type="PANTHER" id="PTHR12778:SF9">
    <property type="entry name" value="ACETYL-COENZYME A TRANSPORTER 1"/>
    <property type="match status" value="1"/>
</dbReference>
<dbReference type="PANTHER" id="PTHR12778">
    <property type="entry name" value="SOLUTE CARRIER FAMILY 33 ACETYL-COA TRANSPORTER -RELATED"/>
    <property type="match status" value="1"/>
</dbReference>
<feature type="transmembrane region" description="Helical" evidence="15">
    <location>
        <begin position="344"/>
        <end position="363"/>
    </location>
</feature>
<comment type="catalytic activity">
    <reaction evidence="9">
        <text>acetyl-CoA(in) = acetyl-CoA(out)</text>
        <dbReference type="Rhea" id="RHEA:75039"/>
        <dbReference type="ChEBI" id="CHEBI:57288"/>
    </reaction>
    <physiologicalReaction direction="left-to-right" evidence="9">
        <dbReference type="Rhea" id="RHEA:75040"/>
    </physiologicalReaction>
</comment>
<feature type="transmembrane region" description="Helical" evidence="15">
    <location>
        <begin position="141"/>
        <end position="160"/>
    </location>
</feature>
<evidence type="ECO:0000256" key="2">
    <source>
        <dbReference type="ARBA" id="ARBA00022448"/>
    </source>
</evidence>
<evidence type="ECO:0000256" key="1">
    <source>
        <dbReference type="ARBA" id="ARBA00004477"/>
    </source>
</evidence>
<keyword evidence="6 15" id="KW-1133">Transmembrane helix</keyword>
<dbReference type="InterPro" id="IPR024371">
    <property type="entry name" value="AcetylCoA_trans_1-like"/>
</dbReference>
<keyword evidence="17" id="KW-1185">Reference proteome</keyword>
<keyword evidence="2" id="KW-0813">Transport</keyword>
<feature type="transmembrane region" description="Helical" evidence="15">
    <location>
        <begin position="408"/>
        <end position="431"/>
    </location>
</feature>
<feature type="transmembrane region" description="Helical" evidence="15">
    <location>
        <begin position="75"/>
        <end position="97"/>
    </location>
</feature>
<reference evidence="16" key="1">
    <citation type="submission" date="2023-08" db="EMBL/GenBank/DDBJ databases">
        <authorList>
            <person name="Alioto T."/>
            <person name="Alioto T."/>
            <person name="Gomez Garrido J."/>
        </authorList>
    </citation>
    <scope>NUCLEOTIDE SEQUENCE</scope>
</reference>
<evidence type="ECO:0000256" key="15">
    <source>
        <dbReference type="SAM" id="Phobius"/>
    </source>
</evidence>
<evidence type="ECO:0000256" key="12">
    <source>
        <dbReference type="ARBA" id="ARBA00074217"/>
    </source>
</evidence>
<keyword evidence="4 15" id="KW-0812">Transmembrane</keyword>
<evidence type="ECO:0000256" key="3">
    <source>
        <dbReference type="ARBA" id="ARBA00022553"/>
    </source>
</evidence>
<dbReference type="EMBL" id="OY660873">
    <property type="protein sequence ID" value="CAJ1065749.1"/>
    <property type="molecule type" value="Genomic_DNA"/>
</dbReference>
<keyword evidence="5" id="KW-0256">Endoplasmic reticulum</keyword>
<evidence type="ECO:0000256" key="4">
    <source>
        <dbReference type="ARBA" id="ARBA00022692"/>
    </source>
</evidence>
<evidence type="ECO:0000256" key="9">
    <source>
        <dbReference type="ARBA" id="ARBA00051707"/>
    </source>
</evidence>
<proteinExistence type="inferred from homology"/>
<feature type="transmembrane region" description="Helical" evidence="15">
    <location>
        <begin position="109"/>
        <end position="132"/>
    </location>
</feature>
<sequence>MEHPDLITHKNGRQRKLADSTVPREDMGGKDRGESSASEPEVEGDAVGLIRGSDSEGKRNRVQSGIHRELGNVSLLLFLYVLQGIPLGLAGSIPLILQSKSVSYKDQAFFSFVFWPFSLKLLWAPLVDALYFSRFGRRKSWLVPTQYLLGLFMLYLSMSVDSLLQSEGGPKVATLTGVFFMLAFLAATQDIAVDGWALTMLSRQNVGYASTCNSVGQTAGYFLGNVLFLALESADFCNRYLRVVPKDTGIVTLSDFLLFWGTVFLVSTTLVAIIKKENEQGKGKRRVHEETHGVTETYKQLFSIIKMPTVFTFCSLLLTAKIGFSAADAVTGLKLVEAGVPKEQLALLAVPMVPLQILLPLVISKYTAGPRPLDVFYKAFPFRLLIGLGYALLVWWTPSVKQEGGFPVYYYAIVLLSYALHQVALYSMYVACMAFHAKVSDPLIGGTYMTLLNTVTNLGGNWPSTVALWLVDPLTSKECQGAVGQSCGSVEESGLCVKEGGVCVTTMDGYYVESVVCVVIGLAWWLWLGKKMRQLQERSPAAWRCRIHQ</sequence>
<feature type="transmembrane region" description="Helical" evidence="15">
    <location>
        <begin position="172"/>
        <end position="193"/>
    </location>
</feature>
<feature type="transmembrane region" description="Helical" evidence="15">
    <location>
        <begin position="443"/>
        <end position="462"/>
    </location>
</feature>
<dbReference type="AlphaFoldDB" id="A0AAV1FY45"/>
<evidence type="ECO:0000256" key="7">
    <source>
        <dbReference type="ARBA" id="ARBA00023136"/>
    </source>
</evidence>
<feature type="region of interest" description="Disordered" evidence="14">
    <location>
        <begin position="1"/>
        <end position="61"/>
    </location>
</feature>
<comment type="subunit">
    <text evidence="11">Homodimerizes.</text>
</comment>
<dbReference type="FunFam" id="1.20.1250.20:FF:000287">
    <property type="entry name" value="acetyl-coenzyme A transporter 1 isoform X1"/>
    <property type="match status" value="1"/>
</dbReference>
<dbReference type="GO" id="GO:0008521">
    <property type="term" value="F:acetyl-CoA transmembrane transporter activity"/>
    <property type="evidence" value="ECO:0007669"/>
    <property type="project" value="InterPro"/>
</dbReference>
<evidence type="ECO:0000313" key="17">
    <source>
        <dbReference type="Proteomes" id="UP001178508"/>
    </source>
</evidence>
<feature type="compositionally biased region" description="Basic and acidic residues" evidence="14">
    <location>
        <begin position="16"/>
        <end position="34"/>
    </location>
</feature>
<evidence type="ECO:0000256" key="11">
    <source>
        <dbReference type="ARBA" id="ARBA00063974"/>
    </source>
</evidence>
<dbReference type="Pfam" id="PF13000">
    <property type="entry name" value="Acatn"/>
    <property type="match status" value="1"/>
</dbReference>